<reference evidence="2" key="1">
    <citation type="journal article" date="2019" name="Int. J. Syst. Evol. Microbiol.">
        <title>The Global Catalogue of Microorganisms (GCM) 10K type strain sequencing project: providing services to taxonomists for standard genome sequencing and annotation.</title>
        <authorList>
            <consortium name="The Broad Institute Genomics Platform"/>
            <consortium name="The Broad Institute Genome Sequencing Center for Infectious Disease"/>
            <person name="Wu L."/>
            <person name="Ma J."/>
        </authorList>
    </citation>
    <scope>NUCLEOTIDE SEQUENCE [LARGE SCALE GENOMIC DNA]</scope>
    <source>
        <strain evidence="2">CGMCC 1.12121</strain>
    </source>
</reference>
<dbReference type="Proteomes" id="UP001596030">
    <property type="component" value="Unassembled WGS sequence"/>
</dbReference>
<accession>A0ABV9D047</accession>
<proteinExistence type="predicted"/>
<dbReference type="EMBL" id="JBHSEU010000010">
    <property type="protein sequence ID" value="MFC4538103.1"/>
    <property type="molecule type" value="Genomic_DNA"/>
</dbReference>
<evidence type="ECO:0008006" key="3">
    <source>
        <dbReference type="Google" id="ProtNLM"/>
    </source>
</evidence>
<comment type="caution">
    <text evidence="1">The sequence shown here is derived from an EMBL/GenBank/DDBJ whole genome shotgun (WGS) entry which is preliminary data.</text>
</comment>
<gene>
    <name evidence="1" type="ORF">ACFO0U_04830</name>
</gene>
<evidence type="ECO:0000313" key="2">
    <source>
        <dbReference type="Proteomes" id="UP001596030"/>
    </source>
</evidence>
<sequence length="58" mass="6434">MGKAIISLNDHPDIRRIFVGYHIETTDIRYTVGGGKGSDAREVLIFSWNVEAEPAGLF</sequence>
<keyword evidence="2" id="KW-1185">Reference proteome</keyword>
<name>A0ABV9D047_9GAMM</name>
<evidence type="ECO:0000313" key="1">
    <source>
        <dbReference type="EMBL" id="MFC4538103.1"/>
    </source>
</evidence>
<protein>
    <recommendedName>
        <fullName evidence="3">DNA adenine methylase</fullName>
    </recommendedName>
</protein>
<organism evidence="1 2">
    <name type="scientific">Chromohalobacter sarecensis</name>
    <dbReference type="NCBI Taxonomy" id="245294"/>
    <lineage>
        <taxon>Bacteria</taxon>
        <taxon>Pseudomonadati</taxon>
        <taxon>Pseudomonadota</taxon>
        <taxon>Gammaproteobacteria</taxon>
        <taxon>Oceanospirillales</taxon>
        <taxon>Halomonadaceae</taxon>
        <taxon>Chromohalobacter</taxon>
    </lineage>
</organism>